<dbReference type="AlphaFoldDB" id="L0JNT7"/>
<sequence>MTGCFYCREYPDSCFVCFNWSSTYCDREVRCNFLALSPWRQPPRGLSREARNDPAGVAVRSRCCPRPRATGYTQSYRRNRGSQPNLQKRGVLRVLPLPKPVHRSATAPTNPVSVLPPGVFQISSTPRRTVGSFPDVDHFSRGSLAIVATVPTLSAFSLERIVSIHVRRVAVLVGLERGPVLRGIYLP</sequence>
<evidence type="ECO:0000313" key="1">
    <source>
        <dbReference type="EMBL" id="AGB32021.1"/>
    </source>
</evidence>
<dbReference type="KEGG" id="npe:Natpe_2196"/>
<reference evidence="2" key="1">
    <citation type="submission" date="2012-02" db="EMBL/GenBank/DDBJ databases">
        <title>Complete sequence of chromosome of Natrinema pellirubrum DSM 15624.</title>
        <authorList>
            <person name="Lucas S."/>
            <person name="Han J."/>
            <person name="Lapidus A."/>
            <person name="Cheng J.-F."/>
            <person name="Goodwin L."/>
            <person name="Pitluck S."/>
            <person name="Peters L."/>
            <person name="Teshima H."/>
            <person name="Detter J.C."/>
            <person name="Han C."/>
            <person name="Tapia R."/>
            <person name="Land M."/>
            <person name="Hauser L."/>
            <person name="Kyrpides N."/>
            <person name="Ivanova N."/>
            <person name="Pagani I."/>
            <person name="Sproer C."/>
            <person name="Anderson I."/>
            <person name="Woyke T."/>
        </authorList>
    </citation>
    <scope>NUCLEOTIDE SEQUENCE [LARGE SCALE GENOMIC DNA]</scope>
    <source>
        <strain evidence="2">DSM 15624 / JCM 10476 / NCIMB 786</strain>
    </source>
</reference>
<accession>L0JNT7</accession>
<evidence type="ECO:0000313" key="2">
    <source>
        <dbReference type="Proteomes" id="UP000010843"/>
    </source>
</evidence>
<proteinExistence type="predicted"/>
<organism evidence="1 2">
    <name type="scientific">Natrinema pellirubrum (strain DSM 15624 / CIP 106293 / JCM 10476 / NCIMB 786 / 157)</name>
    <dbReference type="NCBI Taxonomy" id="797303"/>
    <lineage>
        <taxon>Archaea</taxon>
        <taxon>Methanobacteriati</taxon>
        <taxon>Methanobacteriota</taxon>
        <taxon>Stenosarchaea group</taxon>
        <taxon>Halobacteria</taxon>
        <taxon>Halobacteriales</taxon>
        <taxon>Natrialbaceae</taxon>
        <taxon>Natrinema</taxon>
    </lineage>
</organism>
<protein>
    <submittedName>
        <fullName evidence="1">Uncharacterized protein</fullName>
    </submittedName>
</protein>
<gene>
    <name evidence="1" type="ordered locus">Natpe_2196</name>
</gene>
<dbReference type="Proteomes" id="UP000010843">
    <property type="component" value="Chromosome"/>
</dbReference>
<dbReference type="EMBL" id="CP003372">
    <property type="protein sequence ID" value="AGB32021.1"/>
    <property type="molecule type" value="Genomic_DNA"/>
</dbReference>
<name>L0JNT7_NATP1</name>
<dbReference type="HOGENOM" id="CLU_1444712_0_0_2"/>